<keyword evidence="1" id="KW-0648">Protein biosynthesis</keyword>
<feature type="domain" description="Glutamyl/glutaminyl-tRNA synthetase class Ib anti-codon binding" evidence="2">
    <location>
        <begin position="18"/>
        <end position="106"/>
    </location>
</feature>
<dbReference type="SUPFAM" id="SSF50715">
    <property type="entry name" value="Ribosomal protein L25-like"/>
    <property type="match status" value="1"/>
</dbReference>
<dbReference type="Proteomes" id="UP000585474">
    <property type="component" value="Unassembled WGS sequence"/>
</dbReference>
<evidence type="ECO:0000313" key="4">
    <source>
        <dbReference type="Proteomes" id="UP000585474"/>
    </source>
</evidence>
<dbReference type="EMBL" id="BJWL01000010">
    <property type="protein sequence ID" value="GFY94635.1"/>
    <property type="molecule type" value="Genomic_DNA"/>
</dbReference>
<dbReference type="PANTHER" id="PTHR43097">
    <property type="entry name" value="GLUTAMINE-TRNA LIGASE"/>
    <property type="match status" value="1"/>
</dbReference>
<dbReference type="GO" id="GO:0006424">
    <property type="term" value="P:glutamyl-tRNA aminoacylation"/>
    <property type="evidence" value="ECO:0007669"/>
    <property type="project" value="TreeGrafter"/>
</dbReference>
<dbReference type="InterPro" id="IPR011035">
    <property type="entry name" value="Ribosomal_bL25/Gln-tRNA_synth"/>
</dbReference>
<keyword evidence="3" id="KW-0436">Ligase</keyword>
<protein>
    <submittedName>
        <fullName evidence="3">Glutamyl/glutaminyl-tRNA synthetase, class Ic</fullName>
    </submittedName>
</protein>
<name>A0A7J0F7F9_9ERIC</name>
<dbReference type="Pfam" id="PF03950">
    <property type="entry name" value="tRNA-synt_1c_C"/>
    <property type="match status" value="1"/>
</dbReference>
<dbReference type="InterPro" id="IPR020059">
    <property type="entry name" value="Glu/Gln-tRNA-synth_Ib_codon-bd"/>
</dbReference>
<dbReference type="InterPro" id="IPR050132">
    <property type="entry name" value="Gln/Glu-tRNA_Ligase"/>
</dbReference>
<sequence length="281" mass="32568">MEWDKRWMTNKKIIDPVCPRHTAVIEEGRILLTLIDGPEKPFVRIIPRHNEYEGAGEKPTTYARQIWIDRADDESISVDEEITLIDWGNAIVKEIQKDEHGNVLRLTGILHLEDQSRSRPRSKLTWLPEMSELVNLYLMEFDYLITKKKIVLLHRVPVPETVREEVEHSFQREEEEEEVSSSASVMPAKLLKVGGKPSGTTQQKGQTSSSFSLKTYFTIGLLFHWRLFRHHSRFYLRCVAAYDWLEFSHDLTRLSLYSKLGRVTALELGRDTTIGGDPKAH</sequence>
<evidence type="ECO:0000313" key="3">
    <source>
        <dbReference type="EMBL" id="GFY94635.1"/>
    </source>
</evidence>
<dbReference type="GO" id="GO:0005829">
    <property type="term" value="C:cytosol"/>
    <property type="evidence" value="ECO:0007669"/>
    <property type="project" value="TreeGrafter"/>
</dbReference>
<comment type="caution">
    <text evidence="3">The sequence shown here is derived from an EMBL/GenBank/DDBJ whole genome shotgun (WGS) entry which is preliminary data.</text>
</comment>
<dbReference type="GO" id="GO:0017102">
    <property type="term" value="C:methionyl glutamyl tRNA synthetase complex"/>
    <property type="evidence" value="ECO:0007669"/>
    <property type="project" value="TreeGrafter"/>
</dbReference>
<dbReference type="OrthoDB" id="10250478at2759"/>
<dbReference type="PANTHER" id="PTHR43097:SF5">
    <property type="entry name" value="GLUTAMATE--TRNA LIGASE"/>
    <property type="match status" value="1"/>
</dbReference>
<proteinExistence type="predicted"/>
<dbReference type="GO" id="GO:0005524">
    <property type="term" value="F:ATP binding"/>
    <property type="evidence" value="ECO:0007669"/>
    <property type="project" value="InterPro"/>
</dbReference>
<reference evidence="3 4" key="1">
    <citation type="submission" date="2019-07" db="EMBL/GenBank/DDBJ databases">
        <title>De Novo Assembly of kiwifruit Actinidia rufa.</title>
        <authorList>
            <person name="Sugita-Konishi S."/>
            <person name="Sato K."/>
            <person name="Mori E."/>
            <person name="Abe Y."/>
            <person name="Kisaki G."/>
            <person name="Hamano K."/>
            <person name="Suezawa K."/>
            <person name="Otani M."/>
            <person name="Fukuda T."/>
            <person name="Manabe T."/>
            <person name="Gomi K."/>
            <person name="Tabuchi M."/>
            <person name="Akimitsu K."/>
            <person name="Kataoka I."/>
        </authorList>
    </citation>
    <scope>NUCLEOTIDE SEQUENCE [LARGE SCALE GENOMIC DNA]</scope>
    <source>
        <strain evidence="4">cv. Fuchu</strain>
    </source>
</reference>
<gene>
    <name evidence="3" type="ORF">Acr_10g0000200</name>
</gene>
<keyword evidence="3" id="KW-0030">Aminoacyl-tRNA synthetase</keyword>
<accession>A0A7J0F7F9</accession>
<dbReference type="AlphaFoldDB" id="A0A7J0F7F9"/>
<organism evidence="3 4">
    <name type="scientific">Actinidia rufa</name>
    <dbReference type="NCBI Taxonomy" id="165716"/>
    <lineage>
        <taxon>Eukaryota</taxon>
        <taxon>Viridiplantae</taxon>
        <taxon>Streptophyta</taxon>
        <taxon>Embryophyta</taxon>
        <taxon>Tracheophyta</taxon>
        <taxon>Spermatophyta</taxon>
        <taxon>Magnoliopsida</taxon>
        <taxon>eudicotyledons</taxon>
        <taxon>Gunneridae</taxon>
        <taxon>Pentapetalae</taxon>
        <taxon>asterids</taxon>
        <taxon>Ericales</taxon>
        <taxon>Actinidiaceae</taxon>
        <taxon>Actinidia</taxon>
    </lineage>
</organism>
<evidence type="ECO:0000256" key="1">
    <source>
        <dbReference type="ARBA" id="ARBA00022917"/>
    </source>
</evidence>
<evidence type="ECO:0000259" key="2">
    <source>
        <dbReference type="Pfam" id="PF03950"/>
    </source>
</evidence>
<keyword evidence="4" id="KW-1185">Reference proteome</keyword>
<dbReference type="GO" id="GO:0004818">
    <property type="term" value="F:glutamate-tRNA ligase activity"/>
    <property type="evidence" value="ECO:0007669"/>
    <property type="project" value="TreeGrafter"/>
</dbReference>